<sequence>MENRYEAHVFTKANLESSAMQSSHKTISMVNDRVALIARHLCSFGTMLLENDYNFFIRTM</sequence>
<reference evidence="1" key="1">
    <citation type="submission" date="2019-03" db="EMBL/GenBank/DDBJ databases">
        <authorList>
            <person name="Mank J."/>
            <person name="Almeida P."/>
        </authorList>
    </citation>
    <scope>NUCLEOTIDE SEQUENCE</scope>
    <source>
        <strain evidence="1">78183</strain>
    </source>
</reference>
<evidence type="ECO:0000313" key="1">
    <source>
        <dbReference type="EMBL" id="VFU27490.1"/>
    </source>
</evidence>
<dbReference type="AlphaFoldDB" id="A0A6N2KW51"/>
<dbReference type="EMBL" id="CAADRP010000369">
    <property type="protein sequence ID" value="VFU27490.1"/>
    <property type="molecule type" value="Genomic_DNA"/>
</dbReference>
<name>A0A6N2KW51_SALVM</name>
<accession>A0A6N2KW51</accession>
<organism evidence="1">
    <name type="scientific">Salix viminalis</name>
    <name type="common">Common osier</name>
    <name type="synonym">Basket willow</name>
    <dbReference type="NCBI Taxonomy" id="40686"/>
    <lineage>
        <taxon>Eukaryota</taxon>
        <taxon>Viridiplantae</taxon>
        <taxon>Streptophyta</taxon>
        <taxon>Embryophyta</taxon>
        <taxon>Tracheophyta</taxon>
        <taxon>Spermatophyta</taxon>
        <taxon>Magnoliopsida</taxon>
        <taxon>eudicotyledons</taxon>
        <taxon>Gunneridae</taxon>
        <taxon>Pentapetalae</taxon>
        <taxon>rosids</taxon>
        <taxon>fabids</taxon>
        <taxon>Malpighiales</taxon>
        <taxon>Salicaceae</taxon>
        <taxon>Saliceae</taxon>
        <taxon>Salix</taxon>
    </lineage>
</organism>
<protein>
    <submittedName>
        <fullName evidence="1">Uncharacterized protein</fullName>
    </submittedName>
</protein>
<proteinExistence type="predicted"/>
<gene>
    <name evidence="1" type="ORF">SVIM_LOCUS82963</name>
</gene>